<evidence type="ECO:0000259" key="1">
    <source>
        <dbReference type="Pfam" id="PF06032"/>
    </source>
</evidence>
<feature type="domain" description="S-Me-THD N-terminal" evidence="1">
    <location>
        <begin position="7"/>
        <end position="140"/>
    </location>
</feature>
<dbReference type="InterPro" id="IPR010318">
    <property type="entry name" value="S-Me-THD_N"/>
</dbReference>
<organism evidence="3 4">
    <name type="scientific">Candidatus Enterococcus willemsii</name>
    <dbReference type="NCBI Taxonomy" id="1857215"/>
    <lineage>
        <taxon>Bacteria</taxon>
        <taxon>Bacillati</taxon>
        <taxon>Bacillota</taxon>
        <taxon>Bacilli</taxon>
        <taxon>Lactobacillales</taxon>
        <taxon>Enterococcaceae</taxon>
        <taxon>Enterococcus</taxon>
    </lineage>
</organism>
<evidence type="ECO:0000313" key="4">
    <source>
        <dbReference type="Proteomes" id="UP000782705"/>
    </source>
</evidence>
<gene>
    <name evidence="3" type="ORF">BAU17_06410</name>
</gene>
<comment type="caution">
    <text evidence="3">The sequence shown here is derived from an EMBL/GenBank/DDBJ whole genome shotgun (WGS) entry which is preliminary data.</text>
</comment>
<name>A0ABQ6YZ11_9ENTE</name>
<dbReference type="Pfam" id="PF20906">
    <property type="entry name" value="S-Me-THD_C"/>
    <property type="match status" value="1"/>
</dbReference>
<dbReference type="RefSeq" id="WP_161902157.1">
    <property type="nucleotide sequence ID" value="NZ_MAEL01000039.1"/>
</dbReference>
<dbReference type="Gene3D" id="2.40.390.10">
    <property type="entry name" value="CV3147-like"/>
    <property type="match status" value="1"/>
</dbReference>
<dbReference type="SUPFAM" id="SSF160991">
    <property type="entry name" value="CV3147-like"/>
    <property type="match status" value="1"/>
</dbReference>
<evidence type="ECO:0008006" key="5">
    <source>
        <dbReference type="Google" id="ProtNLM"/>
    </source>
</evidence>
<dbReference type="Proteomes" id="UP000782705">
    <property type="component" value="Unassembled WGS sequence"/>
</dbReference>
<reference evidence="3 4" key="1">
    <citation type="submission" date="2016-06" db="EMBL/GenBank/DDBJ databases">
        <title>Four novel species of enterococci isolated from chicken manure.</title>
        <authorList>
            <person name="Van Tyne D."/>
        </authorList>
    </citation>
    <scope>NUCLEOTIDE SEQUENCE [LARGE SCALE GENOMIC DNA]</scope>
    <source>
        <strain evidence="3 4">CU12B</strain>
    </source>
</reference>
<dbReference type="InterPro" id="IPR024071">
    <property type="entry name" value="S-Me-THD_C_sf"/>
</dbReference>
<feature type="domain" description="S-Me-THD-like C-terminal" evidence="2">
    <location>
        <begin position="174"/>
        <end position="328"/>
    </location>
</feature>
<proteinExistence type="predicted"/>
<sequence length="366" mass="39446">MYIDETKIEALALGGIILGGGGGGSMDYGIENAKISLANGRQPQVIPVDELPENATVLTISAVGAPSATDQYVVEQNFVEIIELLEKNYDLTIDALITNEMGGGSSFNAFIPSALKQIPMVDASCNGRAHPLGTMGAMGLSEKKGYITQQSAVGGNPLKNKEVQLVTQGSVNATSTLIRQAAVEAGGLVVVARNPVNKEFIQKNAALGTLTQSYEVGSAFLQGVTPREKVMNVADYLGGTMVCQGIVEEFELTMNGGLDEGKFIVRQKDDEYVLYIWNEYMALDKNGERQSTFPDLLMSFDQETGLPITTAELKEGQAIFVLQVPYQKLALGAGMFEISGYKRIEQVLGIEIVAYVQELIGNDYYE</sequence>
<protein>
    <recommendedName>
        <fullName evidence="5">OsrF</fullName>
    </recommendedName>
</protein>
<dbReference type="Gene3D" id="3.40.1610.10">
    <property type="entry name" value="CV3147-like domain"/>
    <property type="match status" value="1"/>
</dbReference>
<dbReference type="InterPro" id="IPR027479">
    <property type="entry name" value="S-Me-THD_N_sf"/>
</dbReference>
<accession>A0ABQ6YZ11</accession>
<dbReference type="EMBL" id="MAEL01000039">
    <property type="protein sequence ID" value="KAF1303615.1"/>
    <property type="molecule type" value="Genomic_DNA"/>
</dbReference>
<keyword evidence="4" id="KW-1185">Reference proteome</keyword>
<dbReference type="Pfam" id="PF06032">
    <property type="entry name" value="S-Me-THD_N"/>
    <property type="match status" value="1"/>
</dbReference>
<evidence type="ECO:0000259" key="2">
    <source>
        <dbReference type="Pfam" id="PF20906"/>
    </source>
</evidence>
<dbReference type="InterPro" id="IPR048350">
    <property type="entry name" value="S-Me-THD-like_C"/>
</dbReference>
<evidence type="ECO:0000313" key="3">
    <source>
        <dbReference type="EMBL" id="KAF1303615.1"/>
    </source>
</evidence>